<dbReference type="EMBL" id="KZ155826">
    <property type="protein sequence ID" value="OUS44031.1"/>
    <property type="molecule type" value="Genomic_DNA"/>
</dbReference>
<dbReference type="PANTHER" id="PTHR11178:SF1">
    <property type="entry name" value="NFU1 IRON-SULFUR CLUSTER SCAFFOLD HOMOLOG, MITOCHONDRIAL"/>
    <property type="match status" value="1"/>
</dbReference>
<feature type="region of interest" description="Disordered" evidence="3">
    <location>
        <begin position="1"/>
        <end position="21"/>
    </location>
</feature>
<evidence type="ECO:0000313" key="5">
    <source>
        <dbReference type="EMBL" id="OUS44031.1"/>
    </source>
</evidence>
<reference evidence="5" key="1">
    <citation type="submission" date="2017-04" db="EMBL/GenBank/DDBJ databases">
        <title>Population genomics of picophytoplankton unveils novel chromosome hypervariability.</title>
        <authorList>
            <consortium name="DOE Joint Genome Institute"/>
            <person name="Blanc-Mathieu R."/>
            <person name="Krasovec M."/>
            <person name="Hebrard M."/>
            <person name="Yau S."/>
            <person name="Desgranges E."/>
            <person name="Martin J."/>
            <person name="Schackwitz W."/>
            <person name="Kuo A."/>
            <person name="Salin G."/>
            <person name="Donnadieu C."/>
            <person name="Desdevises Y."/>
            <person name="Sanchez-Ferandin S."/>
            <person name="Moreau H."/>
            <person name="Rivals E."/>
            <person name="Grigoriev I.V."/>
            <person name="Grimsley N."/>
            <person name="Eyre-Walker A."/>
            <person name="Piganeau G."/>
        </authorList>
    </citation>
    <scope>NUCLEOTIDE SEQUENCE [LARGE SCALE GENOMIC DNA]</scope>
    <source>
        <strain evidence="5">RCC 1115</strain>
    </source>
</reference>
<gene>
    <name evidence="5" type="ORF">BE221DRAFT_207329</name>
</gene>
<proteinExistence type="inferred from homology"/>
<comment type="function">
    <text evidence="1">Molecular scaffold for [Fe-S] cluster assembly of mitochondrial iron-sulfur proteins.</text>
</comment>
<sequence>MTTSVTSARIGRDGSLGRRTATASASDASGWNFLRRCRTMFVQTQATPNPESLMFQPGRDVYAEGSRNFGSAREAMVSPLARRLFAIDGVTNVFLGVDFITVTKDADHDWETVKPRTFEAIMDFYASGEAVVDEASLEGHGTAIEEDDDEVVAMIKELLETRIRPAVAEDGGDIVFKAYDQETGVVSVQLMGACDGCPSSSVTLKSGIENMLMHYVPEVKGVQQWSPEDELDILELANLHRGRR</sequence>
<dbReference type="FunFam" id="3.30.300.130:FF:000001">
    <property type="entry name" value="NFU1 iron-sulfur cluster scaffold"/>
    <property type="match status" value="1"/>
</dbReference>
<dbReference type="AlphaFoldDB" id="A0A1Y5I3K0"/>
<organism evidence="5">
    <name type="scientific">Ostreococcus tauri</name>
    <name type="common">Marine green alga</name>
    <dbReference type="NCBI Taxonomy" id="70448"/>
    <lineage>
        <taxon>Eukaryota</taxon>
        <taxon>Viridiplantae</taxon>
        <taxon>Chlorophyta</taxon>
        <taxon>Mamiellophyceae</taxon>
        <taxon>Mamiellales</taxon>
        <taxon>Bathycoccaceae</taxon>
        <taxon>Ostreococcus</taxon>
    </lineage>
</organism>
<dbReference type="InterPro" id="IPR035433">
    <property type="entry name" value="NFU1-like"/>
</dbReference>
<name>A0A1Y5I3K0_OSTTA</name>
<dbReference type="GO" id="GO:0005506">
    <property type="term" value="F:iron ion binding"/>
    <property type="evidence" value="ECO:0007669"/>
    <property type="project" value="InterPro"/>
</dbReference>
<dbReference type="PANTHER" id="PTHR11178">
    <property type="entry name" value="IRON-SULFUR CLUSTER SCAFFOLD PROTEIN NFU-RELATED"/>
    <property type="match status" value="1"/>
</dbReference>
<feature type="domain" description="Scaffold protein Nfu/NifU N-terminal" evidence="4">
    <location>
        <begin position="42"/>
        <end position="128"/>
    </location>
</feature>
<dbReference type="InterPro" id="IPR034904">
    <property type="entry name" value="FSCA_dom_sf"/>
</dbReference>
<comment type="similarity">
    <text evidence="2">Belongs to the NifU family.</text>
</comment>
<dbReference type="Gene3D" id="3.30.300.130">
    <property type="entry name" value="Fe-S cluster assembly (FSCA)"/>
    <property type="match status" value="1"/>
</dbReference>
<dbReference type="Pfam" id="PF01106">
    <property type="entry name" value="NifU"/>
    <property type="match status" value="1"/>
</dbReference>
<dbReference type="SMART" id="SM00932">
    <property type="entry name" value="Nfu_N"/>
    <property type="match status" value="1"/>
</dbReference>
<dbReference type="GO" id="GO:0005739">
    <property type="term" value="C:mitochondrion"/>
    <property type="evidence" value="ECO:0007669"/>
    <property type="project" value="TreeGrafter"/>
</dbReference>
<evidence type="ECO:0000256" key="2">
    <source>
        <dbReference type="ARBA" id="ARBA00006420"/>
    </source>
</evidence>
<dbReference type="SUPFAM" id="SSF110836">
    <property type="entry name" value="Hypothetical protein SAV1430"/>
    <property type="match status" value="1"/>
</dbReference>
<dbReference type="PIRSF" id="PIRSF036773">
    <property type="entry name" value="HIRIP5"/>
    <property type="match status" value="1"/>
</dbReference>
<dbReference type="eggNOG" id="KOG2358">
    <property type="taxonomic scope" value="Eukaryota"/>
</dbReference>
<dbReference type="InterPro" id="IPR001075">
    <property type="entry name" value="NIF_FeS_clus_asmbl_NifU_C"/>
</dbReference>
<dbReference type="Gene3D" id="3.30.1370.70">
    <property type="entry name" value="Scaffold protein Nfu/NifU, N-terminal domain"/>
    <property type="match status" value="1"/>
</dbReference>
<protein>
    <submittedName>
        <fullName evidence="5">NifU-like domain-containing protein</fullName>
    </submittedName>
</protein>
<dbReference type="InterPro" id="IPR014824">
    <property type="entry name" value="Nfu/NifU_N"/>
</dbReference>
<accession>A0A1Y5I3K0</accession>
<evidence type="ECO:0000259" key="4">
    <source>
        <dbReference type="SMART" id="SM00932"/>
    </source>
</evidence>
<dbReference type="SUPFAM" id="SSF117916">
    <property type="entry name" value="Fe-S cluster assembly (FSCA) domain-like"/>
    <property type="match status" value="1"/>
</dbReference>
<evidence type="ECO:0000256" key="3">
    <source>
        <dbReference type="SAM" id="MobiDB-lite"/>
    </source>
</evidence>
<dbReference type="Proteomes" id="UP000195557">
    <property type="component" value="Unassembled WGS sequence"/>
</dbReference>
<evidence type="ECO:0000256" key="1">
    <source>
        <dbReference type="ARBA" id="ARBA00002175"/>
    </source>
</evidence>
<dbReference type="Pfam" id="PF08712">
    <property type="entry name" value="Nfu_N"/>
    <property type="match status" value="1"/>
</dbReference>
<dbReference type="GO" id="GO:0051536">
    <property type="term" value="F:iron-sulfur cluster binding"/>
    <property type="evidence" value="ECO:0007669"/>
    <property type="project" value="InterPro"/>
</dbReference>
<dbReference type="InterPro" id="IPR036498">
    <property type="entry name" value="Nfu/NifU_N_sf"/>
</dbReference>
<dbReference type="FunFam" id="3.30.1370.70:FF:000001">
    <property type="entry name" value="NifU-like protein 4, mitochondrial"/>
    <property type="match status" value="1"/>
</dbReference>
<dbReference type="GO" id="GO:0016226">
    <property type="term" value="P:iron-sulfur cluster assembly"/>
    <property type="evidence" value="ECO:0007669"/>
    <property type="project" value="InterPro"/>
</dbReference>